<protein>
    <recommendedName>
        <fullName evidence="2">Reverse transcriptase Ty1/copia-type domain-containing protein</fullName>
    </recommendedName>
</protein>
<dbReference type="Pfam" id="PF14223">
    <property type="entry name" value="Retrotran_gag_2"/>
    <property type="match status" value="1"/>
</dbReference>
<dbReference type="PANTHER" id="PTHR11439">
    <property type="entry name" value="GAG-POL-RELATED RETROTRANSPOSON"/>
    <property type="match status" value="1"/>
</dbReference>
<feature type="domain" description="Reverse transcriptase Ty1/copia-type" evidence="2">
    <location>
        <begin position="582"/>
        <end position="824"/>
    </location>
</feature>
<accession>A0AAQ3X770</accession>
<feature type="compositionally biased region" description="Low complexity" evidence="1">
    <location>
        <begin position="503"/>
        <end position="517"/>
    </location>
</feature>
<reference evidence="3 4" key="1">
    <citation type="submission" date="2024-02" db="EMBL/GenBank/DDBJ databases">
        <title>High-quality chromosome-scale genome assembly of Pensacola bahiagrass (Paspalum notatum Flugge var. saurae).</title>
        <authorList>
            <person name="Vega J.M."/>
            <person name="Podio M."/>
            <person name="Orjuela J."/>
            <person name="Siena L.A."/>
            <person name="Pessino S.C."/>
            <person name="Combes M.C."/>
            <person name="Mariac C."/>
            <person name="Albertini E."/>
            <person name="Pupilli F."/>
            <person name="Ortiz J.P.A."/>
            <person name="Leblanc O."/>
        </authorList>
    </citation>
    <scope>NUCLEOTIDE SEQUENCE [LARGE SCALE GENOMIC DNA]</scope>
    <source>
        <strain evidence="3">R1</strain>
        <tissue evidence="3">Leaf</tissue>
    </source>
</reference>
<dbReference type="AlphaFoldDB" id="A0AAQ3X770"/>
<dbReference type="EMBL" id="CP144752">
    <property type="protein sequence ID" value="WVZ88086.1"/>
    <property type="molecule type" value="Genomic_DNA"/>
</dbReference>
<evidence type="ECO:0000313" key="4">
    <source>
        <dbReference type="Proteomes" id="UP001341281"/>
    </source>
</evidence>
<evidence type="ECO:0000256" key="1">
    <source>
        <dbReference type="SAM" id="MobiDB-lite"/>
    </source>
</evidence>
<feature type="region of interest" description="Disordered" evidence="1">
    <location>
        <begin position="424"/>
        <end position="535"/>
    </location>
</feature>
<feature type="compositionally biased region" description="Low complexity" evidence="1">
    <location>
        <begin position="210"/>
        <end position="227"/>
    </location>
</feature>
<feature type="compositionally biased region" description="Low complexity" evidence="1">
    <location>
        <begin position="457"/>
        <end position="469"/>
    </location>
</feature>
<dbReference type="InterPro" id="IPR013103">
    <property type="entry name" value="RVT_2"/>
</dbReference>
<gene>
    <name evidence="3" type="ORF">U9M48_034639</name>
</gene>
<dbReference type="PANTHER" id="PTHR11439:SF455">
    <property type="entry name" value="RLK (RECEPTOR-LIKE PROTEIN KINASE) 8, PUTATIVE-RELATED"/>
    <property type="match status" value="1"/>
</dbReference>
<feature type="region of interest" description="Disordered" evidence="1">
    <location>
        <begin position="210"/>
        <end position="276"/>
    </location>
</feature>
<dbReference type="CDD" id="cd09272">
    <property type="entry name" value="RNase_HI_RT_Ty1"/>
    <property type="match status" value="1"/>
</dbReference>
<evidence type="ECO:0000313" key="3">
    <source>
        <dbReference type="EMBL" id="WVZ88086.1"/>
    </source>
</evidence>
<dbReference type="Pfam" id="PF07727">
    <property type="entry name" value="RVT_2"/>
    <property type="match status" value="1"/>
</dbReference>
<dbReference type="InterPro" id="IPR043502">
    <property type="entry name" value="DNA/RNA_pol_sf"/>
</dbReference>
<keyword evidence="4" id="KW-1185">Reference proteome</keyword>
<name>A0AAQ3X770_PASNO</name>
<organism evidence="3 4">
    <name type="scientific">Paspalum notatum var. saurae</name>
    <dbReference type="NCBI Taxonomy" id="547442"/>
    <lineage>
        <taxon>Eukaryota</taxon>
        <taxon>Viridiplantae</taxon>
        <taxon>Streptophyta</taxon>
        <taxon>Embryophyta</taxon>
        <taxon>Tracheophyta</taxon>
        <taxon>Spermatophyta</taxon>
        <taxon>Magnoliopsida</taxon>
        <taxon>Liliopsida</taxon>
        <taxon>Poales</taxon>
        <taxon>Poaceae</taxon>
        <taxon>PACMAD clade</taxon>
        <taxon>Panicoideae</taxon>
        <taxon>Andropogonodae</taxon>
        <taxon>Paspaleae</taxon>
        <taxon>Paspalinae</taxon>
        <taxon>Paspalum</taxon>
    </lineage>
</organism>
<evidence type="ECO:0000259" key="2">
    <source>
        <dbReference type="Pfam" id="PF07727"/>
    </source>
</evidence>
<dbReference type="SUPFAM" id="SSF56672">
    <property type="entry name" value="DNA/RNA polymerases"/>
    <property type="match status" value="1"/>
</dbReference>
<dbReference type="Proteomes" id="UP001341281">
    <property type="component" value="Chromosome 08"/>
</dbReference>
<feature type="compositionally biased region" description="Low complexity" evidence="1">
    <location>
        <begin position="245"/>
        <end position="262"/>
    </location>
</feature>
<proteinExistence type="predicted"/>
<sequence length="977" mass="106291">MASTNPLVDISITEKLSKSNYGMWKAQVLAAVRGSRLVGHLTGASQAPSAEIDGEVDGKTCKVPNPAYEEWYATDQQVLGFILTSLTKEVLSQVAAKETAAAAWSTIKDMFSSQTRARAVNTRLALATAQKGQQTIAEYVAKMRALGDEMAAAGRPLEDDELVEYILTGLDLDFNPIVSALVARTEPISVNEVYSQLLAFETRLEIYTNNSGSSSVNSASRGSRGSAGNRGRGTGRGRGAGRGRGNASYGNNSGNSSRQGGHPARGGGGRGYNNNSNSRPTCQVCYKYGHSADKCWHRFDEEYVPGERHAAAATGSYNIDNNWYTDTGATDHIAGDLEKLAVRDKYNGRVYISRDVVFDEEIFPFSKLHSNAGSRLRAEILLLPPTLQNPSSGDELVVDHLTNANCPGQDTCAMQDIQSDVQLPAPEEDFPGAPPPGSLPHRTAAAPASTLTIPDVSAAPTTTATSSSPRHPEPAASPGLVRGGTDSIDGTPDSDSPPVSEQAPESGPSAATSSPAPDTMAEEQRPRTRLQAGIRKPKVYSDGTIHYGCFTSSGEPHDLAEALGDTHWKTAMEAEYDALMKNKTWHLVPPQKSRNIIDCKWVYKIKCRADGSLDRYKARLVAKGFKQRYGVDYEDTFSPVIKMATIRTILSIAVSKGWSLRQLDVQNAFLHGFLEEEMYMRQPPGFEDKTLPNYVCKLDKALYGLKQAPRAWYARLSSKLIDIGFSPSKADTSLFYFNKNGITVFVLVYVDDIIVVSSTEQATSGLLKSLKQEFALKDLGELHYFLGIEVNKIRDGIILTQDKYASDLLKRVNMADCKAVSTPLSTSEKLVAFEGTPLGTSDATQYRSIVGALQYLTLTRPDIAFPVNKVCQFLHAPTTVHWAAVKRIMRYLKQNTKVGLKINKSRSMLVSGFSDADWAGSLDDRRSTGGFAVFLGSNLVSWSARKQATVARSSTEAEYKALANATAEIMWIQTLKK</sequence>